<evidence type="ECO:0008006" key="3">
    <source>
        <dbReference type="Google" id="ProtNLM"/>
    </source>
</evidence>
<organism evidence="1 2">
    <name type="scientific">Reichenbachiella faecimaris</name>
    <dbReference type="NCBI Taxonomy" id="692418"/>
    <lineage>
        <taxon>Bacteria</taxon>
        <taxon>Pseudomonadati</taxon>
        <taxon>Bacteroidota</taxon>
        <taxon>Cytophagia</taxon>
        <taxon>Cytophagales</taxon>
        <taxon>Reichenbachiellaceae</taxon>
        <taxon>Reichenbachiella</taxon>
    </lineage>
</organism>
<evidence type="ECO:0000313" key="1">
    <source>
        <dbReference type="EMBL" id="SMD32381.1"/>
    </source>
</evidence>
<gene>
    <name evidence="1" type="ORF">SAMN04488029_0726</name>
</gene>
<keyword evidence="2" id="KW-1185">Reference proteome</keyword>
<evidence type="ECO:0000313" key="2">
    <source>
        <dbReference type="Proteomes" id="UP000192472"/>
    </source>
</evidence>
<dbReference type="SUPFAM" id="SSF54909">
    <property type="entry name" value="Dimeric alpha+beta barrel"/>
    <property type="match status" value="1"/>
</dbReference>
<proteinExistence type="predicted"/>
<dbReference type="Gene3D" id="3.30.70.100">
    <property type="match status" value="1"/>
</dbReference>
<accession>A0A1W2G712</accession>
<dbReference type="InterPro" id="IPR011008">
    <property type="entry name" value="Dimeric_a/b-barrel"/>
</dbReference>
<dbReference type="Proteomes" id="UP000192472">
    <property type="component" value="Unassembled WGS sequence"/>
</dbReference>
<sequence length="120" mass="13810">MAETARKFLLRMKTISVINSLIVPEGWEEIAINIRNEYVKYFQSKPGFLSSTFYKSINSENKFNFVNIVVWDCKESFDRVVNEGFQNEDGLNTDQMKVLGKGFPEPIEVSPGQFETIESN</sequence>
<dbReference type="EMBL" id="FWYF01000001">
    <property type="protein sequence ID" value="SMD32381.1"/>
    <property type="molecule type" value="Genomic_DNA"/>
</dbReference>
<dbReference type="AlphaFoldDB" id="A0A1W2G712"/>
<name>A0A1W2G712_REIFA</name>
<dbReference type="STRING" id="692418.SAMN04488029_0726"/>
<protein>
    <recommendedName>
        <fullName evidence="3">ABM domain-containing protein</fullName>
    </recommendedName>
</protein>
<reference evidence="1 2" key="1">
    <citation type="submission" date="2017-04" db="EMBL/GenBank/DDBJ databases">
        <authorList>
            <person name="Afonso C.L."/>
            <person name="Miller P.J."/>
            <person name="Scott M.A."/>
            <person name="Spackman E."/>
            <person name="Goraichik I."/>
            <person name="Dimitrov K.M."/>
            <person name="Suarez D.L."/>
            <person name="Swayne D.E."/>
        </authorList>
    </citation>
    <scope>NUCLEOTIDE SEQUENCE [LARGE SCALE GENOMIC DNA]</scope>
    <source>
        <strain evidence="1 2">DSM 26133</strain>
    </source>
</reference>